<dbReference type="PRINTS" id="PR00171">
    <property type="entry name" value="SUGRTRNSPORT"/>
</dbReference>
<dbReference type="InterPro" id="IPR050814">
    <property type="entry name" value="Myo-inositol_Transporter"/>
</dbReference>
<feature type="domain" description="Major facilitator superfamily (MFS) profile" evidence="9">
    <location>
        <begin position="11"/>
        <end position="509"/>
    </location>
</feature>
<proteinExistence type="inferred from homology"/>
<dbReference type="InterPro" id="IPR003663">
    <property type="entry name" value="Sugar/inositol_transpt"/>
</dbReference>
<feature type="transmembrane region" description="Helical" evidence="8">
    <location>
        <begin position="177"/>
        <end position="199"/>
    </location>
</feature>
<feature type="transmembrane region" description="Helical" evidence="8">
    <location>
        <begin position="418"/>
        <end position="441"/>
    </location>
</feature>
<comment type="similarity">
    <text evidence="2 7">Belongs to the major facilitator superfamily. Sugar transporter (TC 2.A.1.1) family.</text>
</comment>
<feature type="transmembrane region" description="Helical" evidence="8">
    <location>
        <begin position="134"/>
        <end position="157"/>
    </location>
</feature>
<evidence type="ECO:0000313" key="11">
    <source>
        <dbReference type="Proteomes" id="UP001595478"/>
    </source>
</evidence>
<keyword evidence="11" id="KW-1185">Reference proteome</keyword>
<feature type="transmembrane region" description="Helical" evidence="8">
    <location>
        <begin position="100"/>
        <end position="122"/>
    </location>
</feature>
<dbReference type="InterPro" id="IPR005828">
    <property type="entry name" value="MFS_sugar_transport-like"/>
</dbReference>
<dbReference type="Proteomes" id="UP001595478">
    <property type="component" value="Unassembled WGS sequence"/>
</dbReference>
<evidence type="ECO:0000256" key="2">
    <source>
        <dbReference type="ARBA" id="ARBA00010992"/>
    </source>
</evidence>
<evidence type="ECO:0000256" key="7">
    <source>
        <dbReference type="RuleBase" id="RU003346"/>
    </source>
</evidence>
<name>A0ABV7FNH6_9ALTE</name>
<dbReference type="PANTHER" id="PTHR48020">
    <property type="entry name" value="PROTON MYO-INOSITOL COTRANSPORTER"/>
    <property type="match status" value="1"/>
</dbReference>
<protein>
    <submittedName>
        <fullName evidence="10">Sugar porter family MFS transporter</fullName>
    </submittedName>
</protein>
<dbReference type="PROSITE" id="PS50850">
    <property type="entry name" value="MFS"/>
    <property type="match status" value="1"/>
</dbReference>
<feature type="transmembrane region" description="Helical" evidence="8">
    <location>
        <begin position="50"/>
        <end position="69"/>
    </location>
</feature>
<reference evidence="11" key="1">
    <citation type="journal article" date="2019" name="Int. J. Syst. Evol. Microbiol.">
        <title>The Global Catalogue of Microorganisms (GCM) 10K type strain sequencing project: providing services to taxonomists for standard genome sequencing and annotation.</title>
        <authorList>
            <consortium name="The Broad Institute Genomics Platform"/>
            <consortium name="The Broad Institute Genome Sequencing Center for Infectious Disease"/>
            <person name="Wu L."/>
            <person name="Ma J."/>
        </authorList>
    </citation>
    <scope>NUCLEOTIDE SEQUENCE [LARGE SCALE GENOMIC DNA]</scope>
    <source>
        <strain evidence="11">KCTC 52473</strain>
    </source>
</reference>
<accession>A0ABV7FNH6</accession>
<dbReference type="NCBIfam" id="TIGR00879">
    <property type="entry name" value="SP"/>
    <property type="match status" value="1"/>
</dbReference>
<dbReference type="PANTHER" id="PTHR48020:SF12">
    <property type="entry name" value="PROTON MYO-INOSITOL COTRANSPORTER"/>
    <property type="match status" value="1"/>
</dbReference>
<keyword evidence="4 8" id="KW-0812">Transmembrane</keyword>
<evidence type="ECO:0000256" key="3">
    <source>
        <dbReference type="ARBA" id="ARBA00022448"/>
    </source>
</evidence>
<feature type="transmembrane region" description="Helical" evidence="8">
    <location>
        <begin position="328"/>
        <end position="355"/>
    </location>
</feature>
<evidence type="ECO:0000256" key="1">
    <source>
        <dbReference type="ARBA" id="ARBA00004141"/>
    </source>
</evidence>
<feature type="transmembrane region" description="Helical" evidence="8">
    <location>
        <begin position="76"/>
        <end position="94"/>
    </location>
</feature>
<keyword evidence="6 8" id="KW-0472">Membrane</keyword>
<keyword evidence="5 8" id="KW-1133">Transmembrane helix</keyword>
<dbReference type="EMBL" id="JBHRSW010000006">
    <property type="protein sequence ID" value="MFC3120894.1"/>
    <property type="molecule type" value="Genomic_DNA"/>
</dbReference>
<dbReference type="InterPro" id="IPR005829">
    <property type="entry name" value="Sugar_transporter_CS"/>
</dbReference>
<keyword evidence="3 7" id="KW-0813">Transport</keyword>
<evidence type="ECO:0000313" key="10">
    <source>
        <dbReference type="EMBL" id="MFC3120894.1"/>
    </source>
</evidence>
<dbReference type="PROSITE" id="PS00216">
    <property type="entry name" value="SUGAR_TRANSPORT_1"/>
    <property type="match status" value="2"/>
</dbReference>
<dbReference type="InterPro" id="IPR020846">
    <property type="entry name" value="MFS_dom"/>
</dbReference>
<comment type="subcellular location">
    <subcellularLocation>
        <location evidence="1">Membrane</location>
        <topology evidence="1">Multi-pass membrane protein</topology>
    </subcellularLocation>
</comment>
<gene>
    <name evidence="10" type="ORF">ACFOHL_04640</name>
</gene>
<dbReference type="RefSeq" id="WP_376919036.1">
    <property type="nucleotide sequence ID" value="NZ_JBHRSW010000006.1"/>
</dbReference>
<evidence type="ECO:0000256" key="4">
    <source>
        <dbReference type="ARBA" id="ARBA00022692"/>
    </source>
</evidence>
<sequence length="528" mass="57046">MNQPQRNALYYAFIVALGGFIFGLDIMLISGTHEYTKAEFGLTSLQLGNIAAGPGYGALLALLFAGYFSDKFGRKNTLIIIAALYTISAIGSAFAPSYFWLFIARLIGGLAFTSLSLASIYIGEIAPAKMRGKLVGMNQLNIVIGVFVATLVNYFLVNTAQEAPSWAQAILLDEQHVWRWMLGVEIIPAMIWLALLFVIPRSPHWLILNGHQKEAESVMEKIRPAEDVAQEINDIKVSINSAESTPSLLEQAEAIFSKPMRIALLIGVFMALVQPLTGMNAMLAFMPMIFQQVGGDSSAFAQSVVVNLVGISFTILAMLLIDKLGRRFILLGGLTVGTVAMAIVAFAFFNAVYVITPDTLSAMNVAVEDAGKFAPLLNTEFYSDVDIKEAVLGTVGQEMYSTVEANLIISTASMNGTLVFIGIVTFVCAYNFSIGPILWILFSEVFPTKVRALAITGCAFITSVFGGVVVPTLFPVQMETIGAAFTFAIYGVMCAIGLFAMASILPETKGKSIEEIEEELKARSLGKT</sequence>
<comment type="caution">
    <text evidence="10">The sequence shown here is derived from an EMBL/GenBank/DDBJ whole genome shotgun (WGS) entry which is preliminary data.</text>
</comment>
<feature type="transmembrane region" description="Helical" evidence="8">
    <location>
        <begin position="299"/>
        <end position="321"/>
    </location>
</feature>
<evidence type="ECO:0000256" key="5">
    <source>
        <dbReference type="ARBA" id="ARBA00022989"/>
    </source>
</evidence>
<feature type="transmembrane region" description="Helical" evidence="8">
    <location>
        <begin position="262"/>
        <end position="287"/>
    </location>
</feature>
<evidence type="ECO:0000259" key="9">
    <source>
        <dbReference type="PROSITE" id="PS50850"/>
    </source>
</evidence>
<feature type="transmembrane region" description="Helical" evidence="8">
    <location>
        <begin position="453"/>
        <end position="474"/>
    </location>
</feature>
<evidence type="ECO:0000256" key="8">
    <source>
        <dbReference type="SAM" id="Phobius"/>
    </source>
</evidence>
<feature type="transmembrane region" description="Helical" evidence="8">
    <location>
        <begin position="480"/>
        <end position="505"/>
    </location>
</feature>
<evidence type="ECO:0000256" key="6">
    <source>
        <dbReference type="ARBA" id="ARBA00023136"/>
    </source>
</evidence>
<dbReference type="Gene3D" id="1.20.1250.20">
    <property type="entry name" value="MFS general substrate transporter like domains"/>
    <property type="match status" value="1"/>
</dbReference>
<feature type="transmembrane region" description="Helical" evidence="8">
    <location>
        <begin position="9"/>
        <end position="30"/>
    </location>
</feature>
<organism evidence="10 11">
    <name type="scientific">Agaribacter flavus</name>
    <dbReference type="NCBI Taxonomy" id="1902781"/>
    <lineage>
        <taxon>Bacteria</taxon>
        <taxon>Pseudomonadati</taxon>
        <taxon>Pseudomonadota</taxon>
        <taxon>Gammaproteobacteria</taxon>
        <taxon>Alteromonadales</taxon>
        <taxon>Alteromonadaceae</taxon>
        <taxon>Agaribacter</taxon>
    </lineage>
</organism>
<dbReference type="SUPFAM" id="SSF103473">
    <property type="entry name" value="MFS general substrate transporter"/>
    <property type="match status" value="1"/>
</dbReference>
<dbReference type="Pfam" id="PF00083">
    <property type="entry name" value="Sugar_tr"/>
    <property type="match status" value="2"/>
</dbReference>
<dbReference type="InterPro" id="IPR036259">
    <property type="entry name" value="MFS_trans_sf"/>
</dbReference>